<name>A0A0N4Z363_PARTI</name>
<evidence type="ECO:0000256" key="1">
    <source>
        <dbReference type="SAM" id="Phobius"/>
    </source>
</evidence>
<protein>
    <submittedName>
        <fullName evidence="4">Activin_recp domain-containing protein</fullName>
    </submittedName>
</protein>
<keyword evidence="1" id="KW-0812">Transmembrane</keyword>
<dbReference type="AlphaFoldDB" id="A0A0N4Z363"/>
<proteinExistence type="predicted"/>
<evidence type="ECO:0000313" key="3">
    <source>
        <dbReference type="Proteomes" id="UP000038045"/>
    </source>
</evidence>
<organism evidence="3 4">
    <name type="scientific">Parastrongyloides trichosuri</name>
    <name type="common">Possum-specific nematode worm</name>
    <dbReference type="NCBI Taxonomy" id="131310"/>
    <lineage>
        <taxon>Eukaryota</taxon>
        <taxon>Metazoa</taxon>
        <taxon>Ecdysozoa</taxon>
        <taxon>Nematoda</taxon>
        <taxon>Chromadorea</taxon>
        <taxon>Rhabditida</taxon>
        <taxon>Tylenchina</taxon>
        <taxon>Panagrolaimomorpha</taxon>
        <taxon>Strongyloidoidea</taxon>
        <taxon>Strongyloididae</taxon>
        <taxon>Parastrongyloides</taxon>
    </lineage>
</organism>
<accession>A0A0N4Z363</accession>
<feature type="signal peptide" evidence="2">
    <location>
        <begin position="1"/>
        <end position="19"/>
    </location>
</feature>
<keyword evidence="1" id="KW-1133">Transmembrane helix</keyword>
<reference evidence="4" key="1">
    <citation type="submission" date="2017-02" db="UniProtKB">
        <authorList>
            <consortium name="WormBaseParasite"/>
        </authorList>
    </citation>
    <scope>IDENTIFICATION</scope>
</reference>
<dbReference type="PANTHER" id="PTHR21749:SF5">
    <property type="entry name" value="ACTIVIN_RECP DOMAIN-CONTAINING PROTEIN"/>
    <property type="match status" value="1"/>
</dbReference>
<dbReference type="WBParaSite" id="PTRK_0000134100.1">
    <property type="protein sequence ID" value="PTRK_0000134100.1"/>
    <property type="gene ID" value="PTRK_0000134100"/>
</dbReference>
<keyword evidence="1" id="KW-0472">Membrane</keyword>
<dbReference type="PANTHER" id="PTHR21749">
    <property type="entry name" value="PRION-LIKE- Q/N-RICH -DOMAIN-BEARING PROTEIN PROTEIN 24"/>
    <property type="match status" value="1"/>
</dbReference>
<feature type="transmembrane region" description="Helical" evidence="1">
    <location>
        <begin position="112"/>
        <end position="129"/>
    </location>
</feature>
<evidence type="ECO:0000256" key="2">
    <source>
        <dbReference type="SAM" id="SignalP"/>
    </source>
</evidence>
<keyword evidence="3" id="KW-1185">Reference proteome</keyword>
<evidence type="ECO:0000313" key="4">
    <source>
        <dbReference type="WBParaSite" id="PTRK_0000134100.1"/>
    </source>
</evidence>
<sequence length="130" mass="15142">MKYIFKLFFLFFIFPYSYAIKCYTGTRYHIGQDELQDVEECSAPLFTMEEYCYRFEADATVERIVKLGCASILCSAIRNHCEQVSMGPLTGRICCCNHNNFCNSGNLKKTNIFIFLLSMSTLFFYTFNLI</sequence>
<keyword evidence="2" id="KW-0732">Signal</keyword>
<feature type="chain" id="PRO_5005891009" evidence="2">
    <location>
        <begin position="20"/>
        <end position="130"/>
    </location>
</feature>
<dbReference type="Proteomes" id="UP000038045">
    <property type="component" value="Unplaced"/>
</dbReference>